<dbReference type="EMBL" id="JAUJDW010000079">
    <property type="protein sequence ID" value="KAK0640530.1"/>
    <property type="molecule type" value="Genomic_DNA"/>
</dbReference>
<keyword evidence="1" id="KW-0479">Metal-binding</keyword>
<protein>
    <recommendedName>
        <fullName evidence="8">Transcription factor domain-containing protein</fullName>
    </recommendedName>
</protein>
<dbReference type="PANTHER" id="PTHR47660:SF2">
    <property type="entry name" value="TRANSCRIPTION FACTOR WITH C2H2 AND ZN(2)-CYS(6) DNA BINDING DOMAIN (EUROFUNG)"/>
    <property type="match status" value="1"/>
</dbReference>
<gene>
    <name evidence="6" type="ORF">DIS24_g9267</name>
</gene>
<reference evidence="6" key="1">
    <citation type="submission" date="2023-06" db="EMBL/GenBank/DDBJ databases">
        <title>Multi-omics analyses reveal the molecular pathogenesis toolkit of Lasiodiplodia hormozganensis, a cross-kingdom pathogen.</title>
        <authorList>
            <person name="Felix C."/>
            <person name="Meneses R."/>
            <person name="Goncalves M.F.M."/>
            <person name="Tilleman L."/>
            <person name="Duarte A.S."/>
            <person name="Jorrin-Novo J.V."/>
            <person name="Van De Peer Y."/>
            <person name="Deforce D."/>
            <person name="Van Nieuwerburgh F."/>
            <person name="Esteves A.C."/>
            <person name="Alves A."/>
        </authorList>
    </citation>
    <scope>NUCLEOTIDE SEQUENCE</scope>
    <source>
        <strain evidence="6">CBS 339.90</strain>
    </source>
</reference>
<evidence type="ECO:0000256" key="2">
    <source>
        <dbReference type="ARBA" id="ARBA00022833"/>
    </source>
</evidence>
<dbReference type="PANTHER" id="PTHR47660">
    <property type="entry name" value="TRANSCRIPTION FACTOR WITH C2H2 AND ZN(2)-CYS(6) DNA BINDING DOMAIN (EUROFUNG)-RELATED-RELATED"/>
    <property type="match status" value="1"/>
</dbReference>
<keyword evidence="5" id="KW-0539">Nucleus</keyword>
<name>A0AA39XWU6_9PEZI</name>
<organism evidence="6 7">
    <name type="scientific">Lasiodiplodia hormozganensis</name>
    <dbReference type="NCBI Taxonomy" id="869390"/>
    <lineage>
        <taxon>Eukaryota</taxon>
        <taxon>Fungi</taxon>
        <taxon>Dikarya</taxon>
        <taxon>Ascomycota</taxon>
        <taxon>Pezizomycotina</taxon>
        <taxon>Dothideomycetes</taxon>
        <taxon>Dothideomycetes incertae sedis</taxon>
        <taxon>Botryosphaeriales</taxon>
        <taxon>Botryosphaeriaceae</taxon>
        <taxon>Lasiodiplodia</taxon>
    </lineage>
</organism>
<evidence type="ECO:0000256" key="4">
    <source>
        <dbReference type="ARBA" id="ARBA00023163"/>
    </source>
</evidence>
<evidence type="ECO:0008006" key="8">
    <source>
        <dbReference type="Google" id="ProtNLM"/>
    </source>
</evidence>
<keyword evidence="3" id="KW-0805">Transcription regulation</keyword>
<dbReference type="AlphaFoldDB" id="A0AA39XWU6"/>
<keyword evidence="2" id="KW-0862">Zinc</keyword>
<evidence type="ECO:0000313" key="6">
    <source>
        <dbReference type="EMBL" id="KAK0640530.1"/>
    </source>
</evidence>
<accession>A0AA39XWU6</accession>
<comment type="caution">
    <text evidence="6">The sequence shown here is derived from an EMBL/GenBank/DDBJ whole genome shotgun (WGS) entry which is preliminary data.</text>
</comment>
<evidence type="ECO:0000256" key="1">
    <source>
        <dbReference type="ARBA" id="ARBA00022723"/>
    </source>
</evidence>
<keyword evidence="7" id="KW-1185">Reference proteome</keyword>
<dbReference type="Proteomes" id="UP001175001">
    <property type="component" value="Unassembled WGS sequence"/>
</dbReference>
<evidence type="ECO:0000256" key="5">
    <source>
        <dbReference type="ARBA" id="ARBA00023242"/>
    </source>
</evidence>
<proteinExistence type="predicted"/>
<evidence type="ECO:0000313" key="7">
    <source>
        <dbReference type="Proteomes" id="UP001175001"/>
    </source>
</evidence>
<keyword evidence="4" id="KW-0804">Transcription</keyword>
<evidence type="ECO:0000256" key="3">
    <source>
        <dbReference type="ARBA" id="ARBA00023015"/>
    </source>
</evidence>
<dbReference type="GO" id="GO:0046872">
    <property type="term" value="F:metal ion binding"/>
    <property type="evidence" value="ECO:0007669"/>
    <property type="project" value="UniProtKB-KW"/>
</dbReference>
<sequence length="350" mass="37613">MEVVEINQCIPAALGRRTGLFRSGSSLSPDAVRAIPLEDRWHLWIKEEENRRTSHAMSVLDHHIRLHAQITSVISKEELRIELPSHEDLWAAPSALAWSNTFQGPYFIPTLELPADTSAPAPHRRRAVDALLAFHWGKLALHCPVRDVMACVFGAIAEHHGSGGGEYGGCGGGHGGYGSRAEGKGDEGDQYGEHSACSLLTSNRRRARACVRHAAQAYGLLRTYRSAACSAPAVLLHAVAVLWLYARLEETGGGSDGCRGGGSAANEAVVCLDELDGMGGDAATALDFWVECGIGQPRLAGVGVLRTAAGRRRLLAEAETMCEAMGAWPTCWLYRRIFRRLGGVEGDGVV</sequence>